<evidence type="ECO:0000259" key="2">
    <source>
        <dbReference type="PROSITE" id="PS51725"/>
    </source>
</evidence>
<dbReference type="InterPro" id="IPR011008">
    <property type="entry name" value="Dimeric_a/b-barrel"/>
</dbReference>
<evidence type="ECO:0000256" key="1">
    <source>
        <dbReference type="SAM" id="Phobius"/>
    </source>
</evidence>
<feature type="domain" description="ABM" evidence="2">
    <location>
        <begin position="14"/>
        <end position="103"/>
    </location>
</feature>
<dbReference type="Gene3D" id="3.30.70.100">
    <property type="match status" value="1"/>
</dbReference>
<dbReference type="Pfam" id="PF03992">
    <property type="entry name" value="ABM"/>
    <property type="match status" value="1"/>
</dbReference>
<proteinExistence type="predicted"/>
<dbReference type="RefSeq" id="WP_193951825.1">
    <property type="nucleotide sequence ID" value="NZ_JADEYS010000002.1"/>
</dbReference>
<keyword evidence="1" id="KW-0812">Transmembrane</keyword>
<dbReference type="AlphaFoldDB" id="A0A8J7F714"/>
<dbReference type="EMBL" id="JADEYS010000002">
    <property type="protein sequence ID" value="MBE9396280.1"/>
    <property type="molecule type" value="Genomic_DNA"/>
</dbReference>
<dbReference type="Proteomes" id="UP000640333">
    <property type="component" value="Unassembled WGS sequence"/>
</dbReference>
<dbReference type="PROSITE" id="PS51725">
    <property type="entry name" value="ABM"/>
    <property type="match status" value="1"/>
</dbReference>
<comment type="caution">
    <text evidence="3">The sequence shown here is derived from an EMBL/GenBank/DDBJ whole genome shotgun (WGS) entry which is preliminary data.</text>
</comment>
<keyword evidence="1" id="KW-0472">Membrane</keyword>
<reference evidence="3" key="1">
    <citation type="submission" date="2020-10" db="EMBL/GenBank/DDBJ databases">
        <title>Bacterium isolated from coastal waters sediment.</title>
        <authorList>
            <person name="Chen R.-J."/>
            <person name="Lu D.-C."/>
            <person name="Zhu K.-L."/>
            <person name="Du Z.-J."/>
        </authorList>
    </citation>
    <scope>NUCLEOTIDE SEQUENCE</scope>
    <source>
        <strain evidence="3">N1Y112</strain>
    </source>
</reference>
<keyword evidence="3" id="KW-0503">Monooxygenase</keyword>
<evidence type="ECO:0000313" key="3">
    <source>
        <dbReference type="EMBL" id="MBE9396280.1"/>
    </source>
</evidence>
<dbReference type="InterPro" id="IPR007138">
    <property type="entry name" value="ABM_dom"/>
</dbReference>
<feature type="transmembrane region" description="Helical" evidence="1">
    <location>
        <begin position="129"/>
        <end position="147"/>
    </location>
</feature>
<accession>A0A8J7F714</accession>
<organism evidence="3 4">
    <name type="scientific">Pontibacterium sinense</name>
    <dbReference type="NCBI Taxonomy" id="2781979"/>
    <lineage>
        <taxon>Bacteria</taxon>
        <taxon>Pseudomonadati</taxon>
        <taxon>Pseudomonadota</taxon>
        <taxon>Gammaproteobacteria</taxon>
        <taxon>Oceanospirillales</taxon>
        <taxon>Oceanospirillaceae</taxon>
        <taxon>Pontibacterium</taxon>
    </lineage>
</organism>
<dbReference type="InterPro" id="IPR038762">
    <property type="entry name" value="ABM_predict"/>
</dbReference>
<dbReference type="SUPFAM" id="SSF54909">
    <property type="entry name" value="Dimeric alpha+beta barrel"/>
    <property type="match status" value="1"/>
</dbReference>
<dbReference type="GO" id="GO:0004497">
    <property type="term" value="F:monooxygenase activity"/>
    <property type="evidence" value="ECO:0007669"/>
    <property type="project" value="UniProtKB-KW"/>
</dbReference>
<dbReference type="PANTHER" id="PTHR40057:SF1">
    <property type="entry name" value="SLR1162 PROTEIN"/>
    <property type="match status" value="1"/>
</dbReference>
<protein>
    <submittedName>
        <fullName evidence="3">Antibiotic biosynthesis monooxygenase</fullName>
    </submittedName>
</protein>
<gene>
    <name evidence="3" type="ORF">IOQ59_03270</name>
</gene>
<keyword evidence="3" id="KW-0560">Oxidoreductase</keyword>
<dbReference type="PANTHER" id="PTHR40057">
    <property type="entry name" value="SLR1162 PROTEIN"/>
    <property type="match status" value="1"/>
</dbReference>
<evidence type="ECO:0000313" key="4">
    <source>
        <dbReference type="Proteomes" id="UP000640333"/>
    </source>
</evidence>
<keyword evidence="1" id="KW-1133">Transmembrane helix</keyword>
<name>A0A8J7F714_9GAMM</name>
<feature type="transmembrane region" description="Helical" evidence="1">
    <location>
        <begin position="153"/>
        <end position="175"/>
    </location>
</feature>
<sequence>MQSSEQAAESSSPVTVVISRRVKEGCEDAFEQLSAKMTEAAAPFPGYMGTNLFRPTAPTDPEYRIIFKFQSQYDLENWHNSSERAQWLKGIECLLETPSKVEVTSGLVTWFSLPGQNPVQPPPKYKMTIVSWLALCPTVTLIFWLFGDVLAELPLVLRTMLITAVVMLLMSYVLMPRFSKWFAFWLFPKEGRDIR</sequence>
<keyword evidence="4" id="KW-1185">Reference proteome</keyword>